<dbReference type="GO" id="GO:0006020">
    <property type="term" value="P:inositol metabolic process"/>
    <property type="evidence" value="ECO:0007669"/>
    <property type="project" value="TreeGrafter"/>
</dbReference>
<dbReference type="CDD" id="cd01637">
    <property type="entry name" value="IMPase_like"/>
    <property type="match status" value="1"/>
</dbReference>
<sequence>MNKAQRDTIFSQAKQWIYEAGAKIREQIHTPLTIDTKSNPNDLVTAMDRSTEAFFAKNIKHTYTDHLILSEEGYGDQLDSMDGIVWIIDPIDGTMNFVHQKRNFAISIGIFNDGVGEIGFIYDVMEDVLYSAKKGEGAFKNNERLPQLNRGVPFHQAMISMNHFWLCENRLVEEKRMQQLVKDVRGTRTYGSAALEFAYVAEGIIDNYLTLSLSPWDYAAGMVIVNEVGGVTTTIDGDNIDMLSKTSVAAGNPVIQEKIITDYIKQARK</sequence>
<evidence type="ECO:0000313" key="9">
    <source>
        <dbReference type="Proteomes" id="UP000036780"/>
    </source>
</evidence>
<dbReference type="RefSeq" id="WP_050352611.1">
    <property type="nucleotide sequence ID" value="NZ_BOSN01000001.1"/>
</dbReference>
<name>A0A0L0QN64_VIRPA</name>
<dbReference type="GO" id="GO:0046872">
    <property type="term" value="F:metal ion binding"/>
    <property type="evidence" value="ECO:0007669"/>
    <property type="project" value="UniProtKB-KW"/>
</dbReference>
<protein>
    <recommendedName>
        <fullName evidence="3">inositol-phosphate phosphatase</fullName>
        <ecNumber evidence="3">3.1.3.25</ecNumber>
    </recommendedName>
</protein>
<dbReference type="EC" id="3.1.3.25" evidence="3"/>
<keyword evidence="9" id="KW-1185">Reference proteome</keyword>
<keyword evidence="4 7" id="KW-0479">Metal-binding</keyword>
<evidence type="ECO:0000256" key="1">
    <source>
        <dbReference type="ARBA" id="ARBA00001033"/>
    </source>
</evidence>
<comment type="cofactor">
    <cofactor evidence="2 7">
        <name>Mg(2+)</name>
        <dbReference type="ChEBI" id="CHEBI:18420"/>
    </cofactor>
</comment>
<dbReference type="Gene3D" id="3.40.190.80">
    <property type="match status" value="1"/>
</dbReference>
<keyword evidence="5" id="KW-0378">Hydrolase</keyword>
<comment type="caution">
    <text evidence="8">The sequence shown here is derived from an EMBL/GenBank/DDBJ whole genome shotgun (WGS) entry which is preliminary data.</text>
</comment>
<dbReference type="FunFam" id="3.30.540.10:FF:000003">
    <property type="entry name" value="Inositol-1-monophosphatase"/>
    <property type="match status" value="1"/>
</dbReference>
<dbReference type="PROSITE" id="PS00629">
    <property type="entry name" value="IMP_1"/>
    <property type="match status" value="1"/>
</dbReference>
<dbReference type="InterPro" id="IPR020550">
    <property type="entry name" value="Inositol_monophosphatase_CS"/>
</dbReference>
<dbReference type="Pfam" id="PF00459">
    <property type="entry name" value="Inositol_P"/>
    <property type="match status" value="1"/>
</dbReference>
<feature type="binding site" evidence="7">
    <location>
        <position position="92"/>
    </location>
    <ligand>
        <name>Mg(2+)</name>
        <dbReference type="ChEBI" id="CHEBI:18420"/>
        <label>1</label>
        <note>catalytic</note>
    </ligand>
</feature>
<dbReference type="SUPFAM" id="SSF56655">
    <property type="entry name" value="Carbohydrate phosphatase"/>
    <property type="match status" value="1"/>
</dbReference>
<dbReference type="Gene3D" id="3.30.540.10">
    <property type="entry name" value="Fructose-1,6-Bisphosphatase, subunit A, domain 1"/>
    <property type="match status" value="1"/>
</dbReference>
<dbReference type="PROSITE" id="PS00630">
    <property type="entry name" value="IMP_2"/>
    <property type="match status" value="1"/>
</dbReference>
<evidence type="ECO:0000256" key="3">
    <source>
        <dbReference type="ARBA" id="ARBA00013106"/>
    </source>
</evidence>
<dbReference type="Proteomes" id="UP000036780">
    <property type="component" value="Unassembled WGS sequence"/>
</dbReference>
<feature type="binding site" evidence="7">
    <location>
        <position position="91"/>
    </location>
    <ligand>
        <name>Mg(2+)</name>
        <dbReference type="ChEBI" id="CHEBI:18420"/>
        <label>1</label>
        <note>catalytic</note>
    </ligand>
</feature>
<dbReference type="PANTHER" id="PTHR20854:SF4">
    <property type="entry name" value="INOSITOL-1-MONOPHOSPHATASE-RELATED"/>
    <property type="match status" value="1"/>
</dbReference>
<evidence type="ECO:0000256" key="2">
    <source>
        <dbReference type="ARBA" id="ARBA00001946"/>
    </source>
</evidence>
<evidence type="ECO:0000313" key="8">
    <source>
        <dbReference type="EMBL" id="KNE20045.1"/>
    </source>
</evidence>
<dbReference type="PRINTS" id="PR00377">
    <property type="entry name" value="IMPHPHTASES"/>
</dbReference>
<organism evidence="8 9">
    <name type="scientific">Virgibacillus pantothenticus</name>
    <dbReference type="NCBI Taxonomy" id="1473"/>
    <lineage>
        <taxon>Bacteria</taxon>
        <taxon>Bacillati</taxon>
        <taxon>Bacillota</taxon>
        <taxon>Bacilli</taxon>
        <taxon>Bacillales</taxon>
        <taxon>Bacillaceae</taxon>
        <taxon>Virgibacillus</taxon>
    </lineage>
</organism>
<feature type="binding site" evidence="7">
    <location>
        <position position="217"/>
    </location>
    <ligand>
        <name>Mg(2+)</name>
        <dbReference type="ChEBI" id="CHEBI:18420"/>
        <label>1</label>
        <note>catalytic</note>
    </ligand>
</feature>
<dbReference type="EMBL" id="LGTO01000007">
    <property type="protein sequence ID" value="KNE20045.1"/>
    <property type="molecule type" value="Genomic_DNA"/>
</dbReference>
<dbReference type="GeneID" id="66870830"/>
<dbReference type="InterPro" id="IPR020583">
    <property type="entry name" value="Inositol_monoP_metal-BS"/>
</dbReference>
<dbReference type="GO" id="GO:0046854">
    <property type="term" value="P:phosphatidylinositol phosphate biosynthetic process"/>
    <property type="evidence" value="ECO:0007669"/>
    <property type="project" value="InterPro"/>
</dbReference>
<dbReference type="AlphaFoldDB" id="A0A0L0QN64"/>
<evidence type="ECO:0000256" key="6">
    <source>
        <dbReference type="ARBA" id="ARBA00022842"/>
    </source>
</evidence>
<dbReference type="GO" id="GO:0008934">
    <property type="term" value="F:inositol monophosphate 1-phosphatase activity"/>
    <property type="evidence" value="ECO:0007669"/>
    <property type="project" value="TreeGrafter"/>
</dbReference>
<evidence type="ECO:0000256" key="5">
    <source>
        <dbReference type="ARBA" id="ARBA00022801"/>
    </source>
</evidence>
<proteinExistence type="predicted"/>
<dbReference type="PANTHER" id="PTHR20854">
    <property type="entry name" value="INOSITOL MONOPHOSPHATASE"/>
    <property type="match status" value="1"/>
</dbReference>
<dbReference type="InterPro" id="IPR000760">
    <property type="entry name" value="Inositol_monophosphatase-like"/>
</dbReference>
<dbReference type="OrthoDB" id="9772456at2"/>
<feature type="binding site" evidence="7">
    <location>
        <position position="71"/>
    </location>
    <ligand>
        <name>Mg(2+)</name>
        <dbReference type="ChEBI" id="CHEBI:18420"/>
        <label>1</label>
        <note>catalytic</note>
    </ligand>
</feature>
<accession>A0A0L0QN64</accession>
<gene>
    <name evidence="8" type="ORF">AFK71_16755</name>
</gene>
<dbReference type="PATRIC" id="fig|1473.5.peg.2058"/>
<reference evidence="9" key="1">
    <citation type="submission" date="2015-07" db="EMBL/GenBank/DDBJ databases">
        <title>Fjat-10053 dsm26.</title>
        <authorList>
            <person name="Liu B."/>
            <person name="Wang J."/>
            <person name="Zhu Y."/>
            <person name="Liu G."/>
            <person name="Chen Q."/>
            <person name="Chen Z."/>
            <person name="Lan J."/>
            <person name="Che J."/>
            <person name="Ge C."/>
            <person name="Shi H."/>
            <person name="Pan Z."/>
            <person name="Liu X."/>
        </authorList>
    </citation>
    <scope>NUCLEOTIDE SEQUENCE [LARGE SCALE GENOMIC DNA]</scope>
    <source>
        <strain evidence="9">DSM 26</strain>
    </source>
</reference>
<evidence type="ECO:0000256" key="7">
    <source>
        <dbReference type="PIRSR" id="PIRSR600760-2"/>
    </source>
</evidence>
<feature type="binding site" evidence="7">
    <location>
        <position position="89"/>
    </location>
    <ligand>
        <name>Mg(2+)</name>
        <dbReference type="ChEBI" id="CHEBI:18420"/>
        <label>1</label>
        <note>catalytic</note>
    </ligand>
</feature>
<keyword evidence="6 7" id="KW-0460">Magnesium</keyword>
<dbReference type="GO" id="GO:0007165">
    <property type="term" value="P:signal transduction"/>
    <property type="evidence" value="ECO:0007669"/>
    <property type="project" value="TreeGrafter"/>
</dbReference>
<comment type="catalytic activity">
    <reaction evidence="1">
        <text>a myo-inositol phosphate + H2O = myo-inositol + phosphate</text>
        <dbReference type="Rhea" id="RHEA:24056"/>
        <dbReference type="ChEBI" id="CHEBI:15377"/>
        <dbReference type="ChEBI" id="CHEBI:17268"/>
        <dbReference type="ChEBI" id="CHEBI:43474"/>
        <dbReference type="ChEBI" id="CHEBI:84139"/>
        <dbReference type="EC" id="3.1.3.25"/>
    </reaction>
</comment>
<evidence type="ECO:0000256" key="4">
    <source>
        <dbReference type="ARBA" id="ARBA00022723"/>
    </source>
</evidence>